<proteinExistence type="predicted"/>
<dbReference type="EMBL" id="SRPE01000012">
    <property type="protein sequence ID" value="TGN23091.1"/>
    <property type="molecule type" value="Genomic_DNA"/>
</dbReference>
<feature type="domain" description="Secretion system C-terminal sorting" evidence="3">
    <location>
        <begin position="357"/>
        <end position="422"/>
    </location>
</feature>
<dbReference type="InterPro" id="IPR011043">
    <property type="entry name" value="Gal_Oxase/kelch_b-propeller"/>
</dbReference>
<dbReference type="OrthoDB" id="8981767at2"/>
<dbReference type="RefSeq" id="WP_135836648.1">
    <property type="nucleotide sequence ID" value="NZ_CAUQWU010000016.1"/>
</dbReference>
<comment type="caution">
    <text evidence="4">The sequence shown here is derived from an EMBL/GenBank/DDBJ whole genome shotgun (WGS) entry which is preliminary data.</text>
</comment>
<protein>
    <submittedName>
        <fullName evidence="4">T9SS type A sorting domain-containing protein</fullName>
    </submittedName>
</protein>
<evidence type="ECO:0000259" key="3">
    <source>
        <dbReference type="Pfam" id="PF18962"/>
    </source>
</evidence>
<evidence type="ECO:0000313" key="5">
    <source>
        <dbReference type="Proteomes" id="UP000297998"/>
    </source>
</evidence>
<evidence type="ECO:0000256" key="2">
    <source>
        <dbReference type="SAM" id="SignalP"/>
    </source>
</evidence>
<evidence type="ECO:0000256" key="1">
    <source>
        <dbReference type="ARBA" id="ARBA00022729"/>
    </source>
</evidence>
<dbReference type="InterPro" id="IPR026444">
    <property type="entry name" value="Secre_tail"/>
</dbReference>
<dbReference type="NCBIfam" id="TIGR04183">
    <property type="entry name" value="Por_Secre_tail"/>
    <property type="match status" value="1"/>
</dbReference>
<accession>A0A4Z1BR02</accession>
<sequence>MKKNYFIALSLLMLLESNAQVYDVGTWAQVTDISNDGVAVGNAGGVVHFKWTKEAGTLVIGEIAGDNDYISGNTTISADGTLISGTMTNPNTGIDEMAIYDASTQKWEYLGASANGSDTSSWGMSSDGKTIVGLGWKSASQANGIVWNRTSGMRNLSSTVTGKSSRSNSVNGDGTIIVGWQDAENGFRKGVYWKNGEQTFIKDKQGNLVGEALAVSGDGNIIVGFNEPEAYIYNVTTNTYTEIVHSDPDYNTSIVAISDDGNTAVGYWKPWYATNTDGEGFIWFKDRGIVKIDDYVKELGYDNRGFTFVLPTGISPNGEYIGGIGINWNEMDLKGFVIKLENLTTSEIDVTKNLTTISPNPVINELKINAKGKVNSVEVFNLAGQKVWGSDHIVNNQVSLKDLNKGVYIIKIYTDFSNESIKFIKK</sequence>
<dbReference type="Pfam" id="PF18962">
    <property type="entry name" value="Por_Secre_tail"/>
    <property type="match status" value="1"/>
</dbReference>
<dbReference type="SUPFAM" id="SSF50965">
    <property type="entry name" value="Galactose oxidase, central domain"/>
    <property type="match status" value="1"/>
</dbReference>
<gene>
    <name evidence="4" type="ORF">E4J94_15220</name>
</gene>
<feature type="chain" id="PRO_5021470496" evidence="2">
    <location>
        <begin position="22"/>
        <end position="426"/>
    </location>
</feature>
<keyword evidence="1 2" id="KW-0732">Signal</keyword>
<name>A0A4Z1BR02_9FLAO</name>
<dbReference type="AlphaFoldDB" id="A0A4Z1BR02"/>
<feature type="signal peptide" evidence="2">
    <location>
        <begin position="1"/>
        <end position="21"/>
    </location>
</feature>
<organism evidence="4 5">
    <name type="scientific">Empedobacter tilapiae</name>
    <dbReference type="NCBI Taxonomy" id="2491114"/>
    <lineage>
        <taxon>Bacteria</taxon>
        <taxon>Pseudomonadati</taxon>
        <taxon>Bacteroidota</taxon>
        <taxon>Flavobacteriia</taxon>
        <taxon>Flavobacteriales</taxon>
        <taxon>Weeksellaceae</taxon>
        <taxon>Empedobacter</taxon>
    </lineage>
</organism>
<reference evidence="4 5" key="1">
    <citation type="submission" date="2019-03" db="EMBL/GenBank/DDBJ databases">
        <title>Empedobacter tilapiae sp. nov., isolated from an intestine of Nile tilapia Oreochromis niloticus.</title>
        <authorList>
            <person name="Kim Y.-O."/>
            <person name="Yoon J.-H."/>
        </authorList>
    </citation>
    <scope>NUCLEOTIDE SEQUENCE [LARGE SCALE GENOMIC DNA]</scope>
    <source>
        <strain evidence="4 5">MRS2</strain>
    </source>
</reference>
<keyword evidence="5" id="KW-1185">Reference proteome</keyword>
<evidence type="ECO:0000313" key="4">
    <source>
        <dbReference type="EMBL" id="TGN23091.1"/>
    </source>
</evidence>
<dbReference type="Proteomes" id="UP000297998">
    <property type="component" value="Unassembled WGS sequence"/>
</dbReference>